<gene>
    <name evidence="2" type="ORF">GCM10011489_03830</name>
</gene>
<evidence type="ECO:0000313" key="3">
    <source>
        <dbReference type="Proteomes" id="UP000621454"/>
    </source>
</evidence>
<dbReference type="Proteomes" id="UP000621454">
    <property type="component" value="Unassembled WGS sequence"/>
</dbReference>
<accession>A0A916SXR4</accession>
<dbReference type="PANTHER" id="PTHR30154:SF34">
    <property type="entry name" value="TRANSCRIPTIONAL REGULATOR AZLB"/>
    <property type="match status" value="1"/>
</dbReference>
<reference evidence="2" key="1">
    <citation type="journal article" date="2014" name="Int. J. Syst. Evol. Microbiol.">
        <title>Complete genome sequence of Corynebacterium casei LMG S-19264T (=DSM 44701T), isolated from a smear-ripened cheese.</title>
        <authorList>
            <consortium name="US DOE Joint Genome Institute (JGI-PGF)"/>
            <person name="Walter F."/>
            <person name="Albersmeier A."/>
            <person name="Kalinowski J."/>
            <person name="Ruckert C."/>
        </authorList>
    </citation>
    <scope>NUCLEOTIDE SEQUENCE</scope>
    <source>
        <strain evidence="2">CGMCC 1.12827</strain>
    </source>
</reference>
<feature type="domain" description="Transcription regulator AsnC/Lrp ligand binding" evidence="1">
    <location>
        <begin position="19"/>
        <end position="89"/>
    </location>
</feature>
<dbReference type="GO" id="GO:0043200">
    <property type="term" value="P:response to amino acid"/>
    <property type="evidence" value="ECO:0007669"/>
    <property type="project" value="TreeGrafter"/>
</dbReference>
<dbReference type="PANTHER" id="PTHR30154">
    <property type="entry name" value="LEUCINE-RESPONSIVE REGULATORY PROTEIN"/>
    <property type="match status" value="1"/>
</dbReference>
<dbReference type="InterPro" id="IPR019887">
    <property type="entry name" value="Tscrpt_reg_AsnC/Lrp_C"/>
</dbReference>
<evidence type="ECO:0000259" key="1">
    <source>
        <dbReference type="Pfam" id="PF01037"/>
    </source>
</evidence>
<sequence length="104" mass="11323">MPRRRTPEIRVEAMITAIVLISADVHQIPETAQSVADVPGVTEVFSCAGDVDIIAKVRVREHSDIAEVVTERINRLPGVRHTVTHIAFRSYSSADAEAGFSLGD</sequence>
<dbReference type="AlphaFoldDB" id="A0A916SXR4"/>
<dbReference type="EMBL" id="BMGC01000002">
    <property type="protein sequence ID" value="GGB18958.1"/>
    <property type="molecule type" value="Genomic_DNA"/>
</dbReference>
<dbReference type="GO" id="GO:0043565">
    <property type="term" value="F:sequence-specific DNA binding"/>
    <property type="evidence" value="ECO:0007669"/>
    <property type="project" value="TreeGrafter"/>
</dbReference>
<organism evidence="2 3">
    <name type="scientific">Gordonia jinhuaensis</name>
    <dbReference type="NCBI Taxonomy" id="1517702"/>
    <lineage>
        <taxon>Bacteria</taxon>
        <taxon>Bacillati</taxon>
        <taxon>Actinomycetota</taxon>
        <taxon>Actinomycetes</taxon>
        <taxon>Mycobacteriales</taxon>
        <taxon>Gordoniaceae</taxon>
        <taxon>Gordonia</taxon>
    </lineage>
</organism>
<keyword evidence="3" id="KW-1185">Reference proteome</keyword>
<evidence type="ECO:0000313" key="2">
    <source>
        <dbReference type="EMBL" id="GGB18958.1"/>
    </source>
</evidence>
<reference evidence="2" key="2">
    <citation type="submission" date="2020-09" db="EMBL/GenBank/DDBJ databases">
        <authorList>
            <person name="Sun Q."/>
            <person name="Zhou Y."/>
        </authorList>
    </citation>
    <scope>NUCLEOTIDE SEQUENCE</scope>
    <source>
        <strain evidence="2">CGMCC 1.12827</strain>
    </source>
</reference>
<protein>
    <submittedName>
        <fullName evidence="2">AsnC family transcriptional regulator</fullName>
    </submittedName>
</protein>
<proteinExistence type="predicted"/>
<dbReference type="Gene3D" id="3.30.70.920">
    <property type="match status" value="1"/>
</dbReference>
<dbReference type="GO" id="GO:0005829">
    <property type="term" value="C:cytosol"/>
    <property type="evidence" value="ECO:0007669"/>
    <property type="project" value="TreeGrafter"/>
</dbReference>
<name>A0A916SXR4_9ACTN</name>
<dbReference type="Pfam" id="PF01037">
    <property type="entry name" value="AsnC_trans_reg"/>
    <property type="match status" value="1"/>
</dbReference>
<dbReference type="InterPro" id="IPR011008">
    <property type="entry name" value="Dimeric_a/b-barrel"/>
</dbReference>
<comment type="caution">
    <text evidence="2">The sequence shown here is derived from an EMBL/GenBank/DDBJ whole genome shotgun (WGS) entry which is preliminary data.</text>
</comment>
<dbReference type="SUPFAM" id="SSF54909">
    <property type="entry name" value="Dimeric alpha+beta barrel"/>
    <property type="match status" value="1"/>
</dbReference>